<comment type="caution">
    <text evidence="1">The sequence shown here is derived from an EMBL/GenBank/DDBJ whole genome shotgun (WGS) entry which is preliminary data.</text>
</comment>
<evidence type="ECO:0000313" key="2">
    <source>
        <dbReference type="Proteomes" id="UP000027997"/>
    </source>
</evidence>
<protein>
    <submittedName>
        <fullName evidence="1">Uncharacterized protein</fullName>
    </submittedName>
</protein>
<proteinExistence type="predicted"/>
<name>A0A081KDV6_9GAMM</name>
<dbReference type="EMBL" id="JOJP01000001">
    <property type="protein sequence ID" value="KEI72332.1"/>
    <property type="molecule type" value="Genomic_DNA"/>
</dbReference>
<organism evidence="1 2">
    <name type="scientific">Endozoicomonas elysicola</name>
    <dbReference type="NCBI Taxonomy" id="305900"/>
    <lineage>
        <taxon>Bacteria</taxon>
        <taxon>Pseudomonadati</taxon>
        <taxon>Pseudomonadota</taxon>
        <taxon>Gammaproteobacteria</taxon>
        <taxon>Oceanospirillales</taxon>
        <taxon>Endozoicomonadaceae</taxon>
        <taxon>Endozoicomonas</taxon>
    </lineage>
</organism>
<evidence type="ECO:0000313" key="1">
    <source>
        <dbReference type="EMBL" id="KEI72332.1"/>
    </source>
</evidence>
<accession>A0A081KDV6</accession>
<dbReference type="AlphaFoldDB" id="A0A081KDV6"/>
<sequence length="233" mass="26347">MEPGPSGYSGVNNTSTAPHTYASFSTNKTSSVESVLEKARIFRFREVDVIVGYTKQYISNKRTNSYIDASGKHFVFRDASPQYLARRKVEVMTTFFESTTLELFKGANDSEQPAPNSLLSHAFEYDAFIRQHARKIMNHEAIPDFLKRLGNSGQEHLHFLQKIASAMQAKTEVNPEQDGQYLLALWVELSNAMAFRTSGKKTPLSHNLSRGAAWQNMRLRTKINVSFQIKTTS</sequence>
<reference evidence="1 2" key="1">
    <citation type="submission" date="2014-06" db="EMBL/GenBank/DDBJ databases">
        <title>Whole Genome Sequences of Three Symbiotic Endozoicomonas Bacteria.</title>
        <authorList>
            <person name="Neave M.J."/>
            <person name="Apprill A."/>
            <person name="Voolstra C.R."/>
        </authorList>
    </citation>
    <scope>NUCLEOTIDE SEQUENCE [LARGE SCALE GENOMIC DNA]</scope>
    <source>
        <strain evidence="1 2">DSM 22380</strain>
    </source>
</reference>
<gene>
    <name evidence="1" type="ORF">GV64_17795</name>
</gene>
<dbReference type="RefSeq" id="WP_020583748.1">
    <property type="nucleotide sequence ID" value="NZ_JOJP01000001.1"/>
</dbReference>
<dbReference type="Proteomes" id="UP000027997">
    <property type="component" value="Unassembled WGS sequence"/>
</dbReference>
<dbReference type="STRING" id="305900.GV64_17795"/>
<keyword evidence="2" id="KW-1185">Reference proteome</keyword>